<dbReference type="EC" id="2.7.1.12" evidence="3"/>
<dbReference type="SUPFAM" id="SSF52540">
    <property type="entry name" value="P-loop containing nucleoside triphosphate hydrolases"/>
    <property type="match status" value="1"/>
</dbReference>
<gene>
    <name evidence="10" type="ORF">NG799_11970</name>
</gene>
<comment type="caution">
    <text evidence="10">The sequence shown here is derived from an EMBL/GenBank/DDBJ whole genome shotgun (WGS) entry which is preliminary data.</text>
</comment>
<comment type="catalytic activity">
    <reaction evidence="8">
        <text>D-gluconate + ATP = 6-phospho-D-gluconate + ADP + H(+)</text>
        <dbReference type="Rhea" id="RHEA:19433"/>
        <dbReference type="ChEBI" id="CHEBI:15378"/>
        <dbReference type="ChEBI" id="CHEBI:18391"/>
        <dbReference type="ChEBI" id="CHEBI:30616"/>
        <dbReference type="ChEBI" id="CHEBI:58759"/>
        <dbReference type="ChEBI" id="CHEBI:456216"/>
        <dbReference type="EC" id="2.7.1.12"/>
    </reaction>
</comment>
<keyword evidence="11" id="KW-1185">Reference proteome</keyword>
<dbReference type="CDD" id="cd02021">
    <property type="entry name" value="GntK"/>
    <property type="match status" value="1"/>
</dbReference>
<dbReference type="InterPro" id="IPR002575">
    <property type="entry name" value="Aminoglycoside_PTrfase"/>
</dbReference>
<dbReference type="InterPro" id="IPR011009">
    <property type="entry name" value="Kinase-like_dom_sf"/>
</dbReference>
<evidence type="ECO:0000256" key="3">
    <source>
        <dbReference type="ARBA" id="ARBA00012054"/>
    </source>
</evidence>
<evidence type="ECO:0000256" key="4">
    <source>
        <dbReference type="ARBA" id="ARBA00022679"/>
    </source>
</evidence>
<evidence type="ECO:0000256" key="8">
    <source>
        <dbReference type="ARBA" id="ARBA00048090"/>
    </source>
</evidence>
<evidence type="ECO:0000256" key="7">
    <source>
        <dbReference type="ARBA" id="ARBA00022840"/>
    </source>
</evidence>
<feature type="domain" description="Aminoglycoside phosphotransferase" evidence="9">
    <location>
        <begin position="68"/>
        <end position="288"/>
    </location>
</feature>
<keyword evidence="5" id="KW-0547">Nucleotide-binding</keyword>
<evidence type="ECO:0000259" key="9">
    <source>
        <dbReference type="Pfam" id="PF01636"/>
    </source>
</evidence>
<dbReference type="EMBL" id="JAMXFF010000016">
    <property type="protein sequence ID" value="MCT7967054.1"/>
    <property type="molecule type" value="Genomic_DNA"/>
</dbReference>
<reference evidence="10 11" key="1">
    <citation type="journal article" date="2022" name="Front. Microbiol.">
        <title>High genomic differentiation and limited gene flow indicate recent cryptic speciation within the genus Laspinema (cyanobacteria).</title>
        <authorList>
            <person name="Stanojkovic A."/>
            <person name="Skoupy S."/>
            <person name="Skaloud P."/>
            <person name="Dvorak P."/>
        </authorList>
    </citation>
    <scope>NUCLEOTIDE SEQUENCE [LARGE SCALE GENOMIC DNA]</scope>
    <source>
        <strain evidence="10 11">D2a</strain>
    </source>
</reference>
<evidence type="ECO:0000256" key="1">
    <source>
        <dbReference type="ARBA" id="ARBA00004761"/>
    </source>
</evidence>
<keyword evidence="4" id="KW-0808">Transferase</keyword>
<evidence type="ECO:0000256" key="5">
    <source>
        <dbReference type="ARBA" id="ARBA00022741"/>
    </source>
</evidence>
<dbReference type="Pfam" id="PF01636">
    <property type="entry name" value="APH"/>
    <property type="match status" value="1"/>
</dbReference>
<dbReference type="Proteomes" id="UP001525890">
    <property type="component" value="Unassembled WGS sequence"/>
</dbReference>
<sequence length="517" mass="58867">MSQARLPQAIAQMMQGDFYPHPVQEPITLMQTHASFLLLTGDYVYKVKKSVNFGFLDYSTLKKRHHFCSEELRLNRQIAPQMYLEVVAVTKTDSGLELNGEGEPIEYALKMRQFPQEALLIHQFEQGQLTQEQMAQLGQVVAEFHRQTPTSDSIRKFGEVARIREAIDNNYKQSQPYIDGPQTRQQFEETKAYSDRFFAERSAQFEQRMLTDKIRECHGDLHLKNIARWDNQILLFDRIEFNEAFRFVDVMYDIGFVVMDIEARGRQDLANGFLNTYLEQTGDWQGLQVLRLYLSRQAYVRAKVTSLMLDDANIAEDEKEGAWQTARDYYHLAWQYTQPRQGRLILMCGLSGSGKSTIARQLARATGAIQIRSDAVRKHLAGIPLPSKGSDEIYSAEMTAQTYGRLLELGIMGASEGWTVILDAKYDRQGLREAAIAAAKDRGLTLQILHCTAPIAILRDRLNHRQGDIADATADLLDTQQQTAEPFCENEIPSVTSLDTTGDIEAQLKSFISQFNP</sequence>
<protein>
    <recommendedName>
        <fullName evidence="3">gluconokinase</fullName>
        <ecNumber evidence="3">2.7.1.12</ecNumber>
    </recommendedName>
</protein>
<dbReference type="InterPro" id="IPR052732">
    <property type="entry name" value="Cell-binding_unc_protein"/>
</dbReference>
<comment type="similarity">
    <text evidence="2">Belongs to the gluconokinase GntK/GntV family.</text>
</comment>
<evidence type="ECO:0000256" key="6">
    <source>
        <dbReference type="ARBA" id="ARBA00022777"/>
    </source>
</evidence>
<evidence type="ECO:0000313" key="10">
    <source>
        <dbReference type="EMBL" id="MCT7967054.1"/>
    </source>
</evidence>
<proteinExistence type="inferred from homology"/>
<dbReference type="PANTHER" id="PTHR43883:SF1">
    <property type="entry name" value="GLUCONOKINASE"/>
    <property type="match status" value="1"/>
</dbReference>
<dbReference type="Gene3D" id="3.40.50.300">
    <property type="entry name" value="P-loop containing nucleotide triphosphate hydrolases"/>
    <property type="match status" value="1"/>
</dbReference>
<name>A0ABT2MQN9_9CYAN</name>
<organism evidence="10 11">
    <name type="scientific">Laspinema palackyanum D2a</name>
    <dbReference type="NCBI Taxonomy" id="2953684"/>
    <lineage>
        <taxon>Bacteria</taxon>
        <taxon>Bacillati</taxon>
        <taxon>Cyanobacteriota</taxon>
        <taxon>Cyanophyceae</taxon>
        <taxon>Oscillatoriophycideae</taxon>
        <taxon>Oscillatoriales</taxon>
        <taxon>Laspinemataceae</taxon>
        <taxon>Laspinema</taxon>
        <taxon>Laspinema palackyanum</taxon>
    </lineage>
</organism>
<keyword evidence="7" id="KW-0067">ATP-binding</keyword>
<dbReference type="SUPFAM" id="SSF56112">
    <property type="entry name" value="Protein kinase-like (PK-like)"/>
    <property type="match status" value="1"/>
</dbReference>
<dbReference type="InterPro" id="IPR006001">
    <property type="entry name" value="Therm_gnt_kin"/>
</dbReference>
<dbReference type="Gene3D" id="3.90.1200.10">
    <property type="match status" value="1"/>
</dbReference>
<dbReference type="Pfam" id="PF13671">
    <property type="entry name" value="AAA_33"/>
    <property type="match status" value="1"/>
</dbReference>
<accession>A0ABT2MQN9</accession>
<keyword evidence="6" id="KW-0418">Kinase</keyword>
<evidence type="ECO:0000313" key="11">
    <source>
        <dbReference type="Proteomes" id="UP001525890"/>
    </source>
</evidence>
<dbReference type="PANTHER" id="PTHR43883">
    <property type="entry name" value="SLR0207 PROTEIN"/>
    <property type="match status" value="1"/>
</dbReference>
<dbReference type="InterPro" id="IPR027417">
    <property type="entry name" value="P-loop_NTPase"/>
</dbReference>
<comment type="pathway">
    <text evidence="1">Carbohydrate acid metabolism.</text>
</comment>
<evidence type="ECO:0000256" key="2">
    <source>
        <dbReference type="ARBA" id="ARBA00008420"/>
    </source>
</evidence>